<keyword evidence="2" id="KW-1185">Reference proteome</keyword>
<organism evidence="2 3">
    <name type="scientific">Raphanus sativus</name>
    <name type="common">Radish</name>
    <name type="synonym">Raphanus raphanistrum var. sativus</name>
    <dbReference type="NCBI Taxonomy" id="3726"/>
    <lineage>
        <taxon>Eukaryota</taxon>
        <taxon>Viridiplantae</taxon>
        <taxon>Streptophyta</taxon>
        <taxon>Embryophyta</taxon>
        <taxon>Tracheophyta</taxon>
        <taxon>Spermatophyta</taxon>
        <taxon>Magnoliopsida</taxon>
        <taxon>eudicotyledons</taxon>
        <taxon>Gunneridae</taxon>
        <taxon>Pentapetalae</taxon>
        <taxon>rosids</taxon>
        <taxon>malvids</taxon>
        <taxon>Brassicales</taxon>
        <taxon>Brassicaceae</taxon>
        <taxon>Brassiceae</taxon>
        <taxon>Raphanus</taxon>
    </lineage>
</organism>
<dbReference type="PANTHER" id="PTHR45023:SF4">
    <property type="entry name" value="GLYCINE-RICH PROTEIN-RELATED"/>
    <property type="match status" value="1"/>
</dbReference>
<evidence type="ECO:0000313" key="2">
    <source>
        <dbReference type="Proteomes" id="UP000504610"/>
    </source>
</evidence>
<sequence length="188" mass="21332">MDRRNAHAQSSSYVGLLYSQQGSVAREDFPYESFHSSVHLGESENPPFSSQNSVDTPVPTPVPTPVDRVVRRKWTPADDEVLISGWLNTSKDAIVGNDQKSQTFWQRVADYYAASPHGGEDGEKRTHHCVKKRWHRINDQVNKFCGAFSAADRQISSGESDTDVLKKAHDIFYSDHNFYSDHIFYSDH</sequence>
<accession>A0A6J0LK53</accession>
<dbReference type="Proteomes" id="UP000504610">
    <property type="component" value="Chromosome 9"/>
</dbReference>
<gene>
    <name evidence="3" type="primary">LOC108831604</name>
</gene>
<dbReference type="RefSeq" id="XP_018460630.1">
    <property type="nucleotide sequence ID" value="XM_018605128.1"/>
</dbReference>
<feature type="region of interest" description="Disordered" evidence="1">
    <location>
        <begin position="37"/>
        <end position="65"/>
    </location>
</feature>
<dbReference type="AlphaFoldDB" id="A0A6J0LK53"/>
<protein>
    <submittedName>
        <fullName evidence="3">Glutathione S-transferase T3-like</fullName>
    </submittedName>
</protein>
<proteinExistence type="predicted"/>
<dbReference type="OrthoDB" id="1110283at2759"/>
<dbReference type="GeneID" id="108831604"/>
<evidence type="ECO:0000256" key="1">
    <source>
        <dbReference type="SAM" id="MobiDB-lite"/>
    </source>
</evidence>
<name>A0A6J0LK53_RAPSA</name>
<reference evidence="2" key="1">
    <citation type="journal article" date="2019" name="Database">
        <title>The radish genome database (RadishGD): an integrated information resource for radish genomics.</title>
        <authorList>
            <person name="Yu H.J."/>
            <person name="Baek S."/>
            <person name="Lee Y.J."/>
            <person name="Cho A."/>
            <person name="Mun J.H."/>
        </authorList>
    </citation>
    <scope>NUCLEOTIDE SEQUENCE [LARGE SCALE GENOMIC DNA]</scope>
    <source>
        <strain evidence="2">cv. WK10039</strain>
    </source>
</reference>
<evidence type="ECO:0000313" key="3">
    <source>
        <dbReference type="RefSeq" id="XP_018460630.1"/>
    </source>
</evidence>
<dbReference type="PANTHER" id="PTHR45023">
    <property type="match status" value="1"/>
</dbReference>
<reference evidence="3" key="2">
    <citation type="submission" date="2025-08" db="UniProtKB">
        <authorList>
            <consortium name="RefSeq"/>
        </authorList>
    </citation>
    <scope>IDENTIFICATION</scope>
    <source>
        <tissue evidence="3">Leaf</tissue>
    </source>
</reference>
<dbReference type="KEGG" id="rsz:108831604"/>